<dbReference type="OrthoDB" id="594804at2759"/>
<sequence>MPLWYDKEHQISFVYLHPEKRIVSKLNLRPGFAVFVNNKRKKHCRNFQVFVTRILELQGNAPIDKFVLKILDRKDPGLLHKATDKCGDMCLCKPREEEKDEVPSCLSSSLVKVVKILMNDGKIEKQIEQVKHFLETMQHLEELVLYCDSSFDEEVSSQLQKLTPVASPKCKVKLIPN</sequence>
<reference evidence="3" key="1">
    <citation type="journal article" date="2015" name="Nat. Plants">
        <title>Genome expansion of Arabis alpina linked with retrotransposition and reduced symmetric DNA methylation.</title>
        <authorList>
            <person name="Willing E.M."/>
            <person name="Rawat V."/>
            <person name="Mandakova T."/>
            <person name="Maumus F."/>
            <person name="James G.V."/>
            <person name="Nordstroem K.J."/>
            <person name="Becker C."/>
            <person name="Warthmann N."/>
            <person name="Chica C."/>
            <person name="Szarzynska B."/>
            <person name="Zytnicki M."/>
            <person name="Albani M.C."/>
            <person name="Kiefer C."/>
            <person name="Bergonzi S."/>
            <person name="Castaings L."/>
            <person name="Mateos J.L."/>
            <person name="Berns M.C."/>
            <person name="Bujdoso N."/>
            <person name="Piofczyk T."/>
            <person name="de Lorenzo L."/>
            <person name="Barrero-Sicilia C."/>
            <person name="Mateos I."/>
            <person name="Piednoel M."/>
            <person name="Hagmann J."/>
            <person name="Chen-Min-Tao R."/>
            <person name="Iglesias-Fernandez R."/>
            <person name="Schuster S.C."/>
            <person name="Alonso-Blanco C."/>
            <person name="Roudier F."/>
            <person name="Carbonero P."/>
            <person name="Paz-Ares J."/>
            <person name="Davis S.J."/>
            <person name="Pecinka A."/>
            <person name="Quesneville H."/>
            <person name="Colot V."/>
            <person name="Lysak M.A."/>
            <person name="Weigel D."/>
            <person name="Coupland G."/>
            <person name="Schneeberger K."/>
        </authorList>
    </citation>
    <scope>NUCLEOTIDE SEQUENCE [LARGE SCALE GENOMIC DNA]</scope>
    <source>
        <strain evidence="3">cv. Pajares</strain>
    </source>
</reference>
<dbReference type="Gramene" id="KFK35155">
    <property type="protein sequence ID" value="KFK35155"/>
    <property type="gene ID" value="AALP_AA5G245900"/>
</dbReference>
<feature type="non-terminal residue" evidence="2">
    <location>
        <position position="177"/>
    </location>
</feature>
<organism evidence="2 3">
    <name type="scientific">Arabis alpina</name>
    <name type="common">Alpine rock-cress</name>
    <dbReference type="NCBI Taxonomy" id="50452"/>
    <lineage>
        <taxon>Eukaryota</taxon>
        <taxon>Viridiplantae</taxon>
        <taxon>Streptophyta</taxon>
        <taxon>Embryophyta</taxon>
        <taxon>Tracheophyta</taxon>
        <taxon>Spermatophyta</taxon>
        <taxon>Magnoliopsida</taxon>
        <taxon>eudicotyledons</taxon>
        <taxon>Gunneridae</taxon>
        <taxon>Pentapetalae</taxon>
        <taxon>rosids</taxon>
        <taxon>malvids</taxon>
        <taxon>Brassicales</taxon>
        <taxon>Brassicaceae</taxon>
        <taxon>Arabideae</taxon>
        <taxon>Arabis</taxon>
    </lineage>
</organism>
<evidence type="ECO:0000313" key="3">
    <source>
        <dbReference type="Proteomes" id="UP000029120"/>
    </source>
</evidence>
<dbReference type="SMART" id="SM00579">
    <property type="entry name" value="FBD"/>
    <property type="match status" value="1"/>
</dbReference>
<evidence type="ECO:0000313" key="2">
    <source>
        <dbReference type="EMBL" id="KFK35155.1"/>
    </source>
</evidence>
<keyword evidence="3" id="KW-1185">Reference proteome</keyword>
<dbReference type="PANTHER" id="PTHR31293:SF12">
    <property type="entry name" value="RNI-LIKE SUPERFAMILY PROTEIN"/>
    <property type="match status" value="1"/>
</dbReference>
<proteinExistence type="predicted"/>
<gene>
    <name evidence="2" type="ordered locus">AALP_Aa5g245900</name>
</gene>
<dbReference type="EMBL" id="CM002873">
    <property type="protein sequence ID" value="KFK35155.1"/>
    <property type="molecule type" value="Genomic_DNA"/>
</dbReference>
<dbReference type="PANTHER" id="PTHR31293">
    <property type="entry name" value="RNI-LIKE SUPERFAMILY PROTEIN"/>
    <property type="match status" value="1"/>
</dbReference>
<feature type="domain" description="FBD" evidence="1">
    <location>
        <begin position="104"/>
        <end position="175"/>
    </location>
</feature>
<dbReference type="AlphaFoldDB" id="A0A087GZ53"/>
<protein>
    <recommendedName>
        <fullName evidence="1">FBD domain-containing protein</fullName>
    </recommendedName>
</protein>
<name>A0A087GZ53_ARAAL</name>
<dbReference type="Proteomes" id="UP000029120">
    <property type="component" value="Chromosome 5"/>
</dbReference>
<evidence type="ECO:0000259" key="1">
    <source>
        <dbReference type="SMART" id="SM00579"/>
    </source>
</evidence>
<dbReference type="InterPro" id="IPR006566">
    <property type="entry name" value="FBD"/>
</dbReference>
<accession>A0A087GZ53</accession>
<dbReference type="InterPro" id="IPR055294">
    <property type="entry name" value="FBL60-like"/>
</dbReference>